<proteinExistence type="predicted"/>
<protein>
    <submittedName>
        <fullName evidence="3">Diguanylate cyclase (GGDEF)-like protein</fullName>
    </submittedName>
</protein>
<dbReference type="NCBIfam" id="TIGR00254">
    <property type="entry name" value="GGDEF"/>
    <property type="match status" value="1"/>
</dbReference>
<dbReference type="CDD" id="cd01949">
    <property type="entry name" value="GGDEF"/>
    <property type="match status" value="1"/>
</dbReference>
<dbReference type="SMART" id="SM00267">
    <property type="entry name" value="GGDEF"/>
    <property type="match status" value="1"/>
</dbReference>
<name>A0A366D804_9GAMM</name>
<dbReference type="GO" id="GO:0071111">
    <property type="term" value="F:cyclic-guanylate-specific phosphodiesterase activity"/>
    <property type="evidence" value="ECO:0007669"/>
    <property type="project" value="InterPro"/>
</dbReference>
<accession>A0A366D804</accession>
<dbReference type="Gene3D" id="3.30.70.270">
    <property type="match status" value="1"/>
</dbReference>
<keyword evidence="1" id="KW-0472">Membrane</keyword>
<dbReference type="PANTHER" id="PTHR33121">
    <property type="entry name" value="CYCLIC DI-GMP PHOSPHODIESTERASE PDEF"/>
    <property type="match status" value="1"/>
</dbReference>
<dbReference type="InterPro" id="IPR043128">
    <property type="entry name" value="Rev_trsase/Diguanyl_cyclase"/>
</dbReference>
<evidence type="ECO:0000313" key="3">
    <source>
        <dbReference type="EMBL" id="RBO86181.1"/>
    </source>
</evidence>
<keyword evidence="4" id="KW-1185">Reference proteome</keyword>
<evidence type="ECO:0000256" key="1">
    <source>
        <dbReference type="SAM" id="Phobius"/>
    </source>
</evidence>
<dbReference type="InterPro" id="IPR029787">
    <property type="entry name" value="Nucleotide_cyclase"/>
</dbReference>
<gene>
    <name evidence="3" type="ORF">DFP76_101458</name>
</gene>
<dbReference type="AlphaFoldDB" id="A0A366D804"/>
<keyword evidence="1" id="KW-1133">Transmembrane helix</keyword>
<evidence type="ECO:0000259" key="2">
    <source>
        <dbReference type="PROSITE" id="PS50887"/>
    </source>
</evidence>
<dbReference type="PROSITE" id="PS50887">
    <property type="entry name" value="GGDEF"/>
    <property type="match status" value="1"/>
</dbReference>
<feature type="domain" description="GGDEF" evidence="2">
    <location>
        <begin position="188"/>
        <end position="320"/>
    </location>
</feature>
<dbReference type="InterPro" id="IPR050706">
    <property type="entry name" value="Cyclic-di-GMP_PDE-like"/>
</dbReference>
<dbReference type="Proteomes" id="UP000252086">
    <property type="component" value="Unassembled WGS sequence"/>
</dbReference>
<dbReference type="SUPFAM" id="SSF55073">
    <property type="entry name" value="Nucleotide cyclase"/>
    <property type="match status" value="1"/>
</dbReference>
<dbReference type="EMBL" id="QNRF01000001">
    <property type="protein sequence ID" value="RBO86181.1"/>
    <property type="molecule type" value="Genomic_DNA"/>
</dbReference>
<evidence type="ECO:0000313" key="4">
    <source>
        <dbReference type="Proteomes" id="UP000252086"/>
    </source>
</evidence>
<dbReference type="OrthoDB" id="5914567at2"/>
<feature type="transmembrane region" description="Helical" evidence="1">
    <location>
        <begin position="52"/>
        <end position="74"/>
    </location>
</feature>
<dbReference type="PANTHER" id="PTHR33121:SF70">
    <property type="entry name" value="SIGNALING PROTEIN YKOW"/>
    <property type="match status" value="1"/>
</dbReference>
<dbReference type="InterPro" id="IPR000160">
    <property type="entry name" value="GGDEF_dom"/>
</dbReference>
<sequence>MGHWLDRWQYAITDNLHNILRHRIWLVALSVTCALLLFCNFSLGQLKPAQQWVWIDILGEGASALCIVIWLLLVLSMRQPGPVTNWFALGFIGIFASSFQDLMDEWVHLPIGTQWDSWVESLPLGLLALTVAIWLKRKEQVQIDRYLTKRKAIYQDTAQLDETTCLPKSNHLSSKLEQAFAKGQANWQQHALILMDVAPFADISYRHGGREADRFLIIISELISLTLKKEDTLCHLAGGRFAIVLNDVNLKTAKTSAQELEQLIKQFRYRIEGVDNSIHLGASMVMVMAQAEGDSPEDLIGRASFALSQQNQHVLNNAYE</sequence>
<feature type="transmembrane region" description="Helical" evidence="1">
    <location>
        <begin position="24"/>
        <end position="46"/>
    </location>
</feature>
<dbReference type="Pfam" id="PF00990">
    <property type="entry name" value="GGDEF"/>
    <property type="match status" value="1"/>
</dbReference>
<reference evidence="3 4" key="1">
    <citation type="submission" date="2018-06" db="EMBL/GenBank/DDBJ databases">
        <title>Genomic Encyclopedia of Type Strains, Phase III (KMG-III): the genomes of soil and plant-associated and newly described type strains.</title>
        <authorList>
            <person name="Whitman W."/>
        </authorList>
    </citation>
    <scope>NUCLEOTIDE SEQUENCE [LARGE SCALE GENOMIC DNA]</scope>
    <source>
        <strain evidence="3 4">CECT 7732</strain>
    </source>
</reference>
<feature type="transmembrane region" description="Helical" evidence="1">
    <location>
        <begin position="86"/>
        <end position="103"/>
    </location>
</feature>
<feature type="transmembrane region" description="Helical" evidence="1">
    <location>
        <begin position="115"/>
        <end position="135"/>
    </location>
</feature>
<dbReference type="RefSeq" id="WP_113873056.1">
    <property type="nucleotide sequence ID" value="NZ_QNRF01000001.1"/>
</dbReference>
<keyword evidence="1" id="KW-0812">Transmembrane</keyword>
<organism evidence="3 4">
    <name type="scientific">Marinomonas aquiplantarum</name>
    <dbReference type="NCBI Taxonomy" id="491951"/>
    <lineage>
        <taxon>Bacteria</taxon>
        <taxon>Pseudomonadati</taxon>
        <taxon>Pseudomonadota</taxon>
        <taxon>Gammaproteobacteria</taxon>
        <taxon>Oceanospirillales</taxon>
        <taxon>Oceanospirillaceae</taxon>
        <taxon>Marinomonas</taxon>
    </lineage>
</organism>
<comment type="caution">
    <text evidence="3">The sequence shown here is derived from an EMBL/GenBank/DDBJ whole genome shotgun (WGS) entry which is preliminary data.</text>
</comment>